<sequence length="376" mass="42404">MGKRLTATLGFLLIVAICLALGACTVFDQPRFGKLPQGGRLDRIQGSSNYRDGKFQNRIPTPKFSTDVGLASVIWSGFFDKNDRLIPDSLVPVVKTDLKALNPETDAVVWLGHSSWFVQIGGKRILIDPVFSDHAAPFSFMNRAFDGTTIYAAGDMPEIDCLLISHDHWDHLDYSTVLTLRSKVKQVICPLGVGTYFEYWDYPVDTIREGDWWEEIALGKDFSVHVLPARHYSGRLFKENKTLWAGFAIQTPKLRIFFSGDSGYGPHFSEIGDVFRGFDLVLLDCGQYDPRWSYIHMTPEEAARAAQDLGARALIPAHVGRFTIANHPWDEPFKRLTEACQNQSYRLLTPEIGEPVMPDENPSPFFSWWRLKGGTP</sequence>
<feature type="domain" description="Metallo-beta-lactamase" evidence="1">
    <location>
        <begin position="124"/>
        <end position="318"/>
    </location>
</feature>
<evidence type="ECO:0000313" key="3">
    <source>
        <dbReference type="Proteomes" id="UP000427769"/>
    </source>
</evidence>
<dbReference type="RefSeq" id="WP_155303269.1">
    <property type="nucleotide sequence ID" value="NZ_AP021875.1"/>
</dbReference>
<dbReference type="PANTHER" id="PTHR15032">
    <property type="entry name" value="N-ACYL-PHOSPHATIDYLETHANOLAMINE-HYDROLYZING PHOSPHOLIPASE D"/>
    <property type="match status" value="1"/>
</dbReference>
<name>A0A5K7Z0K8_9BACT</name>
<dbReference type="GO" id="GO:0005737">
    <property type="term" value="C:cytoplasm"/>
    <property type="evidence" value="ECO:0007669"/>
    <property type="project" value="TreeGrafter"/>
</dbReference>
<evidence type="ECO:0000259" key="1">
    <source>
        <dbReference type="Pfam" id="PF12706"/>
    </source>
</evidence>
<evidence type="ECO:0000313" key="2">
    <source>
        <dbReference type="EMBL" id="BBO74225.1"/>
    </source>
</evidence>
<proteinExistence type="predicted"/>
<dbReference type="InterPro" id="IPR001279">
    <property type="entry name" value="Metallo-B-lactamas"/>
</dbReference>
<dbReference type="Proteomes" id="UP000427769">
    <property type="component" value="Chromosome"/>
</dbReference>
<dbReference type="Pfam" id="PF12706">
    <property type="entry name" value="Lactamase_B_2"/>
    <property type="match status" value="1"/>
</dbReference>
<dbReference type="AlphaFoldDB" id="A0A5K7Z0K8"/>
<dbReference type="InterPro" id="IPR036866">
    <property type="entry name" value="RibonucZ/Hydroxyglut_hydro"/>
</dbReference>
<dbReference type="KEGG" id="dwd:DSCW_16420"/>
<protein>
    <submittedName>
        <fullName evidence="2">MBL fold metallo-hydrolase</fullName>
    </submittedName>
</protein>
<reference evidence="2 3" key="1">
    <citation type="submission" date="2019-11" db="EMBL/GenBank/DDBJ databases">
        <title>Comparative genomics of hydrocarbon-degrading Desulfosarcina strains.</title>
        <authorList>
            <person name="Watanabe M."/>
            <person name="Kojima H."/>
            <person name="Fukui M."/>
        </authorList>
    </citation>
    <scope>NUCLEOTIDE SEQUENCE [LARGE SCALE GENOMIC DNA]</scope>
    <source>
        <strain evidence="2 3">PP31</strain>
    </source>
</reference>
<gene>
    <name evidence="2" type="ORF">DSCW_16420</name>
</gene>
<dbReference type="OrthoDB" id="9805728at2"/>
<accession>A0A5K7Z0K8</accession>
<dbReference type="PANTHER" id="PTHR15032:SF4">
    <property type="entry name" value="N-ACYL-PHOSPHATIDYLETHANOLAMINE-HYDROLYZING PHOSPHOLIPASE D"/>
    <property type="match status" value="1"/>
</dbReference>
<keyword evidence="3" id="KW-1185">Reference proteome</keyword>
<dbReference type="EMBL" id="AP021875">
    <property type="protein sequence ID" value="BBO74225.1"/>
    <property type="molecule type" value="Genomic_DNA"/>
</dbReference>
<dbReference type="GO" id="GO:0016787">
    <property type="term" value="F:hydrolase activity"/>
    <property type="evidence" value="ECO:0007669"/>
    <property type="project" value="UniProtKB-KW"/>
</dbReference>
<organism evidence="2 3">
    <name type="scientific">Desulfosarcina widdelii</name>
    <dbReference type="NCBI Taxonomy" id="947919"/>
    <lineage>
        <taxon>Bacteria</taxon>
        <taxon>Pseudomonadati</taxon>
        <taxon>Thermodesulfobacteriota</taxon>
        <taxon>Desulfobacteria</taxon>
        <taxon>Desulfobacterales</taxon>
        <taxon>Desulfosarcinaceae</taxon>
        <taxon>Desulfosarcina</taxon>
    </lineage>
</organism>
<dbReference type="PROSITE" id="PS51257">
    <property type="entry name" value="PROKAR_LIPOPROTEIN"/>
    <property type="match status" value="1"/>
</dbReference>
<dbReference type="SUPFAM" id="SSF56281">
    <property type="entry name" value="Metallo-hydrolase/oxidoreductase"/>
    <property type="match status" value="1"/>
</dbReference>
<keyword evidence="2" id="KW-0378">Hydrolase</keyword>
<dbReference type="Gene3D" id="3.60.15.10">
    <property type="entry name" value="Ribonuclease Z/Hydroxyacylglutathione hydrolase-like"/>
    <property type="match status" value="1"/>
</dbReference>